<evidence type="ECO:0000256" key="1">
    <source>
        <dbReference type="ARBA" id="ARBA00010562"/>
    </source>
</evidence>
<dbReference type="GO" id="GO:0006351">
    <property type="term" value="P:DNA-templated transcription"/>
    <property type="evidence" value="ECO:0007669"/>
    <property type="project" value="TreeGrafter"/>
</dbReference>
<evidence type="ECO:0000256" key="2">
    <source>
        <dbReference type="ARBA" id="ARBA00022649"/>
    </source>
</evidence>
<dbReference type="InterPro" id="IPR013321">
    <property type="entry name" value="Arc_rbn_hlx_hlx"/>
</dbReference>
<gene>
    <name evidence="3" type="ORF">US91_C0006G0005</name>
</gene>
<dbReference type="GO" id="GO:0015643">
    <property type="term" value="F:toxic substance binding"/>
    <property type="evidence" value="ECO:0007669"/>
    <property type="project" value="InterPro"/>
</dbReference>
<dbReference type="Proteomes" id="UP000034022">
    <property type="component" value="Unassembled WGS sequence"/>
</dbReference>
<protein>
    <submittedName>
        <fullName evidence="3">Toxin-antitoxin system, antitoxin component, ribbon-helix-helix domain protein</fullName>
    </submittedName>
</protein>
<dbReference type="PANTHER" id="PTHR38781:SF1">
    <property type="entry name" value="ANTITOXIN DINJ-RELATED"/>
    <property type="match status" value="1"/>
</dbReference>
<dbReference type="GO" id="GO:0044010">
    <property type="term" value="P:single-species biofilm formation"/>
    <property type="evidence" value="ECO:0007669"/>
    <property type="project" value="InterPro"/>
</dbReference>
<sequence>MIRARVEDKLKCDVEKIFNKLGLNTTEAITLYYKQILLHQGLPFSIKIPNKTTLKTFRETDNNTNIVETENFLDLMHKLEI</sequence>
<dbReference type="PANTHER" id="PTHR38781">
    <property type="entry name" value="ANTITOXIN DINJ-RELATED"/>
    <property type="match status" value="1"/>
</dbReference>
<accession>A0A0G0JRK8</accession>
<dbReference type="EMBL" id="LBUU01000006">
    <property type="protein sequence ID" value="KKQ70168.1"/>
    <property type="molecule type" value="Genomic_DNA"/>
</dbReference>
<dbReference type="AlphaFoldDB" id="A0A0G0JRK8"/>
<name>A0A0G0JRK8_9BACT</name>
<reference evidence="3 4" key="1">
    <citation type="journal article" date="2015" name="Nature">
        <title>rRNA introns, odd ribosomes, and small enigmatic genomes across a large radiation of phyla.</title>
        <authorList>
            <person name="Brown C.T."/>
            <person name="Hug L.A."/>
            <person name="Thomas B.C."/>
            <person name="Sharon I."/>
            <person name="Castelle C.J."/>
            <person name="Singh A."/>
            <person name="Wilkins M.J."/>
            <person name="Williams K.H."/>
            <person name="Banfield J.F."/>
        </authorList>
    </citation>
    <scope>NUCLEOTIDE SEQUENCE [LARGE SCALE GENOMIC DNA]</scope>
</reference>
<dbReference type="NCBIfam" id="TIGR02384">
    <property type="entry name" value="RelB_DinJ"/>
    <property type="match status" value="1"/>
</dbReference>
<evidence type="ECO:0000313" key="4">
    <source>
        <dbReference type="Proteomes" id="UP000034022"/>
    </source>
</evidence>
<dbReference type="Gene3D" id="1.10.1220.10">
    <property type="entry name" value="Met repressor-like"/>
    <property type="match status" value="1"/>
</dbReference>
<dbReference type="GO" id="GO:0006355">
    <property type="term" value="P:regulation of DNA-templated transcription"/>
    <property type="evidence" value="ECO:0007669"/>
    <property type="project" value="InterPro"/>
</dbReference>
<dbReference type="PIRSF" id="PIRSF003108">
    <property type="entry name" value="DinJ"/>
    <property type="match status" value="1"/>
</dbReference>
<dbReference type="InterPro" id="IPR026262">
    <property type="entry name" value="DinJ"/>
</dbReference>
<comment type="caution">
    <text evidence="3">The sequence shown here is derived from an EMBL/GenBank/DDBJ whole genome shotgun (WGS) entry which is preliminary data.</text>
</comment>
<proteinExistence type="inferred from homology"/>
<organism evidence="3 4">
    <name type="scientific">Candidatus Falkowbacteria bacterium GW2011_GWE1_38_31</name>
    <dbReference type="NCBI Taxonomy" id="1618638"/>
    <lineage>
        <taxon>Bacteria</taxon>
        <taxon>Candidatus Falkowiibacteriota</taxon>
    </lineage>
</organism>
<evidence type="ECO:0000313" key="3">
    <source>
        <dbReference type="EMBL" id="KKQ70168.1"/>
    </source>
</evidence>
<dbReference type="InterPro" id="IPR007337">
    <property type="entry name" value="RelB/DinJ"/>
</dbReference>
<dbReference type="GO" id="GO:0000987">
    <property type="term" value="F:cis-regulatory region sequence-specific DNA binding"/>
    <property type="evidence" value="ECO:0007669"/>
    <property type="project" value="InterPro"/>
</dbReference>
<comment type="similarity">
    <text evidence="1">Belongs to the RelB/DinJ antitoxin family.</text>
</comment>
<keyword evidence="2" id="KW-1277">Toxin-antitoxin system</keyword>
<dbReference type="Pfam" id="PF04221">
    <property type="entry name" value="RelB"/>
    <property type="match status" value="1"/>
</dbReference>